<dbReference type="EMBL" id="CP059491">
    <property type="protein sequence ID" value="QMS99683.1"/>
    <property type="molecule type" value="Genomic_DNA"/>
</dbReference>
<evidence type="ECO:0000313" key="3">
    <source>
        <dbReference type="Proteomes" id="UP000515663"/>
    </source>
</evidence>
<dbReference type="RefSeq" id="WP_219849091.1">
    <property type="nucleotide sequence ID" value="NZ_CP059491.1"/>
</dbReference>
<keyword evidence="3" id="KW-1185">Reference proteome</keyword>
<dbReference type="AlphaFoldDB" id="A0A7D7QG48"/>
<proteinExistence type="predicted"/>
<dbReference type="InterPro" id="IPR003615">
    <property type="entry name" value="HNH_nuc"/>
</dbReference>
<evidence type="ECO:0000313" key="2">
    <source>
        <dbReference type="EMBL" id="QMS99683.1"/>
    </source>
</evidence>
<name>A0A7D7QG48_9ACTN</name>
<dbReference type="CDD" id="cd00085">
    <property type="entry name" value="HNHc"/>
    <property type="match status" value="1"/>
</dbReference>
<organism evidence="2 3">
    <name type="scientific">Gordonia jinghuaiqii</name>
    <dbReference type="NCBI Taxonomy" id="2758710"/>
    <lineage>
        <taxon>Bacteria</taxon>
        <taxon>Bacillati</taxon>
        <taxon>Actinomycetota</taxon>
        <taxon>Actinomycetes</taxon>
        <taxon>Mycobacteriales</taxon>
        <taxon>Gordoniaceae</taxon>
        <taxon>Gordonia</taxon>
    </lineage>
</organism>
<protein>
    <submittedName>
        <fullName evidence="2">DUF222 domain-containing protein</fullName>
    </submittedName>
</protein>
<reference evidence="3" key="1">
    <citation type="submission" date="2020-07" db="EMBL/GenBank/DDBJ databases">
        <title>novel species isolated from the respiratory tract of Marmot.</title>
        <authorList>
            <person name="Zhang G."/>
        </authorList>
    </citation>
    <scope>NUCLEOTIDE SEQUENCE [LARGE SCALE GENOMIC DNA]</scope>
    <source>
        <strain evidence="3">686</strain>
    </source>
</reference>
<gene>
    <name evidence="2" type="ORF">H1R19_11750</name>
</gene>
<dbReference type="InterPro" id="IPR003870">
    <property type="entry name" value="DUF222"/>
</dbReference>
<accession>A0A7D7QG48</accession>
<dbReference type="Proteomes" id="UP000515663">
    <property type="component" value="Chromosome"/>
</dbReference>
<dbReference type="SMART" id="SM00507">
    <property type="entry name" value="HNHc"/>
    <property type="match status" value="1"/>
</dbReference>
<feature type="domain" description="HNH nuclease" evidence="1">
    <location>
        <begin position="370"/>
        <end position="425"/>
    </location>
</feature>
<evidence type="ECO:0000259" key="1">
    <source>
        <dbReference type="SMART" id="SM00507"/>
    </source>
</evidence>
<sequence length="549" mass="60026">MSDTAQLPSDTDTPLSRASELVAELHRITTELQTTDLSRCSDAELVEVAAATERAIARVTYAGDRQMVEIINRDLSGTTGHRSITSFMTHRLRVSDPLRRNKQRNALATFSDHLGEPLEPDHPTLAKAFADGAVGTAHVRAVVDVLDDIPLAVEHDVKVAAERQMTEIAVAHTPADITDLGARLIAHLDPDGTLADDTDRQRRRNLWVNRQRADGTAKMSATLTPELVARVTMLLAVWAKPGMNNPEDPDSPHGSFEDADPAVVKVAAARDLRTPAQINHDAFNALLKAVLEDGLLGRTHRGLPVQLIVKADLNDLIREAGLATTVTGTVMPIADVIELAADAQPYLAVFKDTTAVPLYFGHGKRLATRDQRLVSFARPDGEVCSTPGCGQPASQVEMHHAQLDWSLGGLTDITDLTPACPRHNRMVGDKPGQYTTWMLRDGSDEGRCVWRLNAEPGAPPNPERINRRPDIPDRLASHLKDVRDEIHGPQTSGDTPRPYTPRLHARRIIDQRFVMADPADQPTPTTRTTPTTPASSVIEKRLEELFSGL</sequence>
<dbReference type="KEGG" id="gji:H1R19_11750"/>
<dbReference type="Pfam" id="PF02720">
    <property type="entry name" value="DUF222"/>
    <property type="match status" value="1"/>
</dbReference>